<reference evidence="1 2" key="1">
    <citation type="journal article" date="2017" name="Nature">
        <title>The Apostasia genome and the evolution of orchids.</title>
        <authorList>
            <person name="Zhang G.Q."/>
            <person name="Liu K.W."/>
            <person name="Li Z."/>
            <person name="Lohaus R."/>
            <person name="Hsiao Y.Y."/>
            <person name="Niu S.C."/>
            <person name="Wang J.Y."/>
            <person name="Lin Y.C."/>
            <person name="Xu Q."/>
            <person name="Chen L.J."/>
            <person name="Yoshida K."/>
            <person name="Fujiwara S."/>
            <person name="Wang Z.W."/>
            <person name="Zhang Y.Q."/>
            <person name="Mitsuda N."/>
            <person name="Wang M."/>
            <person name="Liu G.H."/>
            <person name="Pecoraro L."/>
            <person name="Huang H.X."/>
            <person name="Xiao X.J."/>
            <person name="Lin M."/>
            <person name="Wu X.Y."/>
            <person name="Wu W.L."/>
            <person name="Chen Y.Y."/>
            <person name="Chang S.B."/>
            <person name="Sakamoto S."/>
            <person name="Ohme-Takagi M."/>
            <person name="Yagi M."/>
            <person name="Zeng S.J."/>
            <person name="Shen C.Y."/>
            <person name="Yeh C.M."/>
            <person name="Luo Y.B."/>
            <person name="Tsai W.C."/>
            <person name="Van de Peer Y."/>
            <person name="Liu Z.J."/>
        </authorList>
    </citation>
    <scope>NUCLEOTIDE SEQUENCE [LARGE SCALE GENOMIC DNA]</scope>
    <source>
        <strain evidence="2">cv. Shenzhen</strain>
        <tissue evidence="1">Stem</tissue>
    </source>
</reference>
<gene>
    <name evidence="1" type="ORF">AXF42_Ash005487</name>
</gene>
<protein>
    <submittedName>
        <fullName evidence="1">Uncharacterized protein</fullName>
    </submittedName>
</protein>
<dbReference type="EMBL" id="KZ451908">
    <property type="protein sequence ID" value="PKA63592.1"/>
    <property type="molecule type" value="Genomic_DNA"/>
</dbReference>
<organism evidence="1 2">
    <name type="scientific">Apostasia shenzhenica</name>
    <dbReference type="NCBI Taxonomy" id="1088818"/>
    <lineage>
        <taxon>Eukaryota</taxon>
        <taxon>Viridiplantae</taxon>
        <taxon>Streptophyta</taxon>
        <taxon>Embryophyta</taxon>
        <taxon>Tracheophyta</taxon>
        <taxon>Spermatophyta</taxon>
        <taxon>Magnoliopsida</taxon>
        <taxon>Liliopsida</taxon>
        <taxon>Asparagales</taxon>
        <taxon>Orchidaceae</taxon>
        <taxon>Apostasioideae</taxon>
        <taxon>Apostasia</taxon>
    </lineage>
</organism>
<dbReference type="AlphaFoldDB" id="A0A2I0B734"/>
<name>A0A2I0B734_9ASPA</name>
<accession>A0A2I0B734</accession>
<keyword evidence="2" id="KW-1185">Reference proteome</keyword>
<sequence length="175" mass="19795">MPLFALKYMRQALKLNVGRQTFGINKEIYAQRAVIKASIKILAGVGIKEGAIRIRVDRRLSSSFIYSGERVVEIESNESSLLSLDFSMVAVATLDVLITKTKNLNFIQNDVPPQSKVDQSMFYSMKGHPSCWERADYYFAKTLRQEGEIKVLKSTLDQKNQLLGQQISVNTTRLS</sequence>
<proteinExistence type="predicted"/>
<evidence type="ECO:0000313" key="2">
    <source>
        <dbReference type="Proteomes" id="UP000236161"/>
    </source>
</evidence>
<evidence type="ECO:0000313" key="1">
    <source>
        <dbReference type="EMBL" id="PKA63592.1"/>
    </source>
</evidence>
<dbReference type="Proteomes" id="UP000236161">
    <property type="component" value="Unassembled WGS sequence"/>
</dbReference>